<dbReference type="InterPro" id="IPR005034">
    <property type="entry name" value="Dicer_dimerisation"/>
</dbReference>
<dbReference type="GO" id="GO:0046872">
    <property type="term" value="F:metal ion binding"/>
    <property type="evidence" value="ECO:0007669"/>
    <property type="project" value="UniProtKB-KW"/>
</dbReference>
<comment type="similarity">
    <text evidence="17 18">Belongs to the helicase family. Dicer subfamily.</text>
</comment>
<dbReference type="PROSITE" id="PS50137">
    <property type="entry name" value="DS_RBD"/>
    <property type="match status" value="1"/>
</dbReference>
<feature type="domain" description="Helicase C-terminal" evidence="24">
    <location>
        <begin position="359"/>
        <end position="504"/>
    </location>
</feature>
<comment type="subcellular location">
    <subcellularLocation>
        <location evidence="3">Nucleus</location>
    </subcellularLocation>
</comment>
<dbReference type="SUPFAM" id="SSF52540">
    <property type="entry name" value="P-loop containing nucleoside triphosphate hydrolases"/>
    <property type="match status" value="1"/>
</dbReference>
<dbReference type="Pfam" id="PF00271">
    <property type="entry name" value="Helicase_C"/>
    <property type="match status" value="1"/>
</dbReference>
<dbReference type="FunFam" id="3.30.160.380:FF:000001">
    <property type="entry name" value="Endoribonuclease dicer-like 1"/>
    <property type="match status" value="1"/>
</dbReference>
<evidence type="ECO:0000256" key="12">
    <source>
        <dbReference type="ARBA" id="ARBA00022842"/>
    </source>
</evidence>
<dbReference type="SMART" id="SM00535">
    <property type="entry name" value="RIBOc"/>
    <property type="match status" value="2"/>
</dbReference>
<dbReference type="GO" id="GO:0010267">
    <property type="term" value="P:ta-siRNA processing"/>
    <property type="evidence" value="ECO:0007669"/>
    <property type="project" value="UniProtKB-ARBA"/>
</dbReference>
<feature type="domain" description="RNase III" evidence="21">
    <location>
        <begin position="992"/>
        <end position="1164"/>
    </location>
</feature>
<dbReference type="Gene3D" id="3.30.160.20">
    <property type="match status" value="1"/>
</dbReference>
<evidence type="ECO:0000313" key="26">
    <source>
        <dbReference type="EMBL" id="KZV28338.1"/>
    </source>
</evidence>
<evidence type="ECO:0000259" key="23">
    <source>
        <dbReference type="PROSITE" id="PS51192"/>
    </source>
</evidence>
<keyword evidence="6" id="KW-0677">Repeat</keyword>
<dbReference type="CDD" id="cd00593">
    <property type="entry name" value="RIBOc"/>
    <property type="match status" value="2"/>
</dbReference>
<comment type="cofactor">
    <cofactor evidence="1">
        <name>Mn(2+)</name>
        <dbReference type="ChEBI" id="CHEBI:29035"/>
    </cofactor>
</comment>
<dbReference type="PROSITE" id="PS50142">
    <property type="entry name" value="RNASE_3_2"/>
    <property type="match status" value="2"/>
</dbReference>
<feature type="domain" description="PAZ" evidence="22">
    <location>
        <begin position="841"/>
        <end position="967"/>
    </location>
</feature>
<evidence type="ECO:0000313" key="27">
    <source>
        <dbReference type="Proteomes" id="UP000250235"/>
    </source>
</evidence>
<evidence type="ECO:0000256" key="10">
    <source>
        <dbReference type="ARBA" id="ARBA00022806"/>
    </source>
</evidence>
<evidence type="ECO:0000256" key="5">
    <source>
        <dbReference type="ARBA" id="ARBA00022723"/>
    </source>
</evidence>
<dbReference type="FunFam" id="1.10.1520.10:FF:000004">
    <property type="entry name" value="Endoribonuclease dicer-like 1"/>
    <property type="match status" value="1"/>
</dbReference>
<dbReference type="SUPFAM" id="SSF101690">
    <property type="entry name" value="PAZ domain"/>
    <property type="match status" value="1"/>
</dbReference>
<dbReference type="Pfam" id="PF00636">
    <property type="entry name" value="Ribonuclease_3"/>
    <property type="match status" value="2"/>
</dbReference>
<dbReference type="Gene3D" id="3.30.160.380">
    <property type="entry name" value="Dicer dimerisation domain"/>
    <property type="match status" value="1"/>
</dbReference>
<keyword evidence="4" id="KW-0540">Nuclease</keyword>
<reference evidence="26 27" key="1">
    <citation type="journal article" date="2015" name="Proc. Natl. Acad. Sci. U.S.A.">
        <title>The resurrection genome of Boea hygrometrica: A blueprint for survival of dehydration.</title>
        <authorList>
            <person name="Xiao L."/>
            <person name="Yang G."/>
            <person name="Zhang L."/>
            <person name="Yang X."/>
            <person name="Zhao S."/>
            <person name="Ji Z."/>
            <person name="Zhou Q."/>
            <person name="Hu M."/>
            <person name="Wang Y."/>
            <person name="Chen M."/>
            <person name="Xu Y."/>
            <person name="Jin H."/>
            <person name="Xiao X."/>
            <person name="Hu G."/>
            <person name="Bao F."/>
            <person name="Hu Y."/>
            <person name="Wan P."/>
            <person name="Li L."/>
            <person name="Deng X."/>
            <person name="Kuang T."/>
            <person name="Xiang C."/>
            <person name="Zhu J.K."/>
            <person name="Oliver M.J."/>
            <person name="He Y."/>
        </authorList>
    </citation>
    <scope>NUCLEOTIDE SEQUENCE [LARGE SCALE GENOMIC DNA]</scope>
    <source>
        <strain evidence="27">cv. XS01</strain>
    </source>
</reference>
<evidence type="ECO:0000259" key="20">
    <source>
        <dbReference type="PROSITE" id="PS50137"/>
    </source>
</evidence>
<dbReference type="Pfam" id="PF02170">
    <property type="entry name" value="PAZ"/>
    <property type="match status" value="1"/>
</dbReference>
<organism evidence="26 27">
    <name type="scientific">Dorcoceras hygrometricum</name>
    <dbReference type="NCBI Taxonomy" id="472368"/>
    <lineage>
        <taxon>Eukaryota</taxon>
        <taxon>Viridiplantae</taxon>
        <taxon>Streptophyta</taxon>
        <taxon>Embryophyta</taxon>
        <taxon>Tracheophyta</taxon>
        <taxon>Spermatophyta</taxon>
        <taxon>Magnoliopsida</taxon>
        <taxon>eudicotyledons</taxon>
        <taxon>Gunneridae</taxon>
        <taxon>Pentapetalae</taxon>
        <taxon>asterids</taxon>
        <taxon>lamiids</taxon>
        <taxon>Lamiales</taxon>
        <taxon>Gesneriaceae</taxon>
        <taxon>Didymocarpoideae</taxon>
        <taxon>Trichosporeae</taxon>
        <taxon>Loxocarpinae</taxon>
        <taxon>Dorcoceras</taxon>
    </lineage>
</organism>
<dbReference type="OrthoDB" id="6513042at2759"/>
<keyword evidence="16" id="KW-0539">Nucleus</keyword>
<keyword evidence="14" id="KW-0943">RNA-mediated gene silencing</keyword>
<dbReference type="PROSITE" id="PS51194">
    <property type="entry name" value="HELICASE_CTER"/>
    <property type="match status" value="1"/>
</dbReference>
<evidence type="ECO:0000256" key="13">
    <source>
        <dbReference type="ARBA" id="ARBA00022884"/>
    </source>
</evidence>
<feature type="compositionally biased region" description="Polar residues" evidence="19">
    <location>
        <begin position="1480"/>
        <end position="1489"/>
    </location>
</feature>
<dbReference type="InterPro" id="IPR036389">
    <property type="entry name" value="RNase_III_sf"/>
</dbReference>
<accession>A0A2Z7B1V6</accession>
<proteinExistence type="inferred from homology"/>
<dbReference type="FunFam" id="1.10.1520.10:FF:000008">
    <property type="entry name" value="Dicer-like 104"/>
    <property type="match status" value="1"/>
</dbReference>
<dbReference type="InterPro" id="IPR014720">
    <property type="entry name" value="dsRBD_dom"/>
</dbReference>
<dbReference type="Gene3D" id="1.10.1520.10">
    <property type="entry name" value="Ribonuclease III domain"/>
    <property type="match status" value="2"/>
</dbReference>
<dbReference type="InterPro" id="IPR038248">
    <property type="entry name" value="Dicer_dimer_sf"/>
</dbReference>
<dbReference type="Pfam" id="PF03368">
    <property type="entry name" value="Dicer_dimer"/>
    <property type="match status" value="1"/>
</dbReference>
<evidence type="ECO:0000259" key="22">
    <source>
        <dbReference type="PROSITE" id="PS50821"/>
    </source>
</evidence>
<dbReference type="PROSITE" id="PS50821">
    <property type="entry name" value="PAZ"/>
    <property type="match status" value="1"/>
</dbReference>
<dbReference type="Gene3D" id="3.40.50.300">
    <property type="entry name" value="P-loop containing nucleotide triphosphate hydrolases"/>
    <property type="match status" value="2"/>
</dbReference>
<dbReference type="InterPro" id="IPR000999">
    <property type="entry name" value="RNase_III_dom"/>
</dbReference>
<dbReference type="GO" id="GO:0004525">
    <property type="term" value="F:ribonuclease III activity"/>
    <property type="evidence" value="ECO:0007669"/>
    <property type="project" value="InterPro"/>
</dbReference>
<dbReference type="PROSITE" id="PS51327">
    <property type="entry name" value="DICER_DSRBF"/>
    <property type="match status" value="1"/>
</dbReference>
<dbReference type="PANTHER" id="PTHR14950">
    <property type="entry name" value="DICER-RELATED"/>
    <property type="match status" value="1"/>
</dbReference>
<dbReference type="PROSITE" id="PS00517">
    <property type="entry name" value="RNASE_3_1"/>
    <property type="match status" value="2"/>
</dbReference>
<dbReference type="InterPro" id="IPR014001">
    <property type="entry name" value="Helicase_ATP-bd"/>
</dbReference>
<evidence type="ECO:0000256" key="8">
    <source>
        <dbReference type="ARBA" id="ARBA00022759"/>
    </source>
</evidence>
<dbReference type="PANTHER" id="PTHR14950:SF46">
    <property type="entry name" value="ENDORIBONUCLEASE DICER HOMOLOG 3"/>
    <property type="match status" value="1"/>
</dbReference>
<feature type="region of interest" description="Disordered" evidence="19">
    <location>
        <begin position="1443"/>
        <end position="1497"/>
    </location>
</feature>
<dbReference type="Gene3D" id="2.170.260.10">
    <property type="entry name" value="paz domain"/>
    <property type="match status" value="1"/>
</dbReference>
<keyword evidence="8" id="KW-0255">Endonuclease</keyword>
<dbReference type="InterPro" id="IPR003100">
    <property type="entry name" value="PAZ_dom"/>
</dbReference>
<keyword evidence="7" id="KW-0547">Nucleotide-binding</keyword>
<dbReference type="CDD" id="cd18034">
    <property type="entry name" value="DEXHc_dicer"/>
    <property type="match status" value="1"/>
</dbReference>
<feature type="domain" description="Helicase ATP-binding" evidence="23">
    <location>
        <begin position="3"/>
        <end position="161"/>
    </location>
</feature>
<dbReference type="Proteomes" id="UP000250235">
    <property type="component" value="Unassembled WGS sequence"/>
</dbReference>
<evidence type="ECO:0000256" key="18">
    <source>
        <dbReference type="PROSITE-ProRule" id="PRU00657"/>
    </source>
</evidence>
<dbReference type="InterPro" id="IPR036085">
    <property type="entry name" value="PAZ_dom_sf"/>
</dbReference>
<evidence type="ECO:0000256" key="4">
    <source>
        <dbReference type="ARBA" id="ARBA00022722"/>
    </source>
</evidence>
<dbReference type="GO" id="GO:0005634">
    <property type="term" value="C:nucleus"/>
    <property type="evidence" value="ECO:0007669"/>
    <property type="project" value="UniProtKB-SubCell"/>
</dbReference>
<name>A0A2Z7B1V6_9LAMI</name>
<evidence type="ECO:0000256" key="15">
    <source>
        <dbReference type="ARBA" id="ARBA00023211"/>
    </source>
</evidence>
<keyword evidence="13 18" id="KW-0694">RNA-binding</keyword>
<evidence type="ECO:0000256" key="9">
    <source>
        <dbReference type="ARBA" id="ARBA00022801"/>
    </source>
</evidence>
<dbReference type="GO" id="GO:0005524">
    <property type="term" value="F:ATP binding"/>
    <property type="evidence" value="ECO:0007669"/>
    <property type="project" value="UniProtKB-KW"/>
</dbReference>
<dbReference type="InterPro" id="IPR011545">
    <property type="entry name" value="DEAD/DEAH_box_helicase_dom"/>
</dbReference>
<evidence type="ECO:0000256" key="7">
    <source>
        <dbReference type="ARBA" id="ARBA00022741"/>
    </source>
</evidence>
<evidence type="ECO:0000256" key="3">
    <source>
        <dbReference type="ARBA" id="ARBA00004123"/>
    </source>
</evidence>
<dbReference type="SMART" id="SM00949">
    <property type="entry name" value="PAZ"/>
    <property type="match status" value="1"/>
</dbReference>
<evidence type="ECO:0000256" key="16">
    <source>
        <dbReference type="ARBA" id="ARBA00023242"/>
    </source>
</evidence>
<dbReference type="SUPFAM" id="SSF69065">
    <property type="entry name" value="RNase III domain-like"/>
    <property type="match status" value="2"/>
</dbReference>
<evidence type="ECO:0000256" key="14">
    <source>
        <dbReference type="ARBA" id="ARBA00023158"/>
    </source>
</evidence>
<dbReference type="Pfam" id="PF00270">
    <property type="entry name" value="DEAD"/>
    <property type="match status" value="1"/>
</dbReference>
<keyword evidence="15" id="KW-0464">Manganese</keyword>
<feature type="domain" description="Dicer dsRNA-binding fold" evidence="25">
    <location>
        <begin position="537"/>
        <end position="627"/>
    </location>
</feature>
<gene>
    <name evidence="26" type="ORF">F511_16588</name>
</gene>
<feature type="compositionally biased region" description="Polar residues" evidence="19">
    <location>
        <begin position="1456"/>
        <end position="1466"/>
    </location>
</feature>
<dbReference type="InterPro" id="IPR001650">
    <property type="entry name" value="Helicase_C-like"/>
</dbReference>
<sequence length="1608" mass="179952">MKVFTAAMKRNTIAVFENGVGHTMISVMLIKEVGESLKNNIGDKKLILFLAPTVHLVHQHCKEIRSHTKLRAEEYWGNKGVDDWSLEIWQKEINDHDVLVMTPQILLDCLRKSFFKFESVSLVLLDECHRATGNHPYAKIMKDFYHNSTNRPMIFGMTASPVARKGVSSIKYSGGQIMELESLLDSRVYTTDDTMGLDEFIWAPKQTCRFYEPLLPPPIEVTRKLESSLHKFDEFLLDMQRLMSEEDKDTGNKYKMLRERLADDHAKLLFCLRSLGFICAYEAGKVCLENVPKFQEKCEIHSKIITRYESSLHEALSIIEALCPGEHARLVDVVNGGSDAADISLISSKLHELLEIFRTFGKAADVLCIVFFERIIAAEVIERVIHMATGLSHVKVTYITGSKSAISGRSPREQNEALESLDAGKVNLLFTTDVVEEGYQVPKCSHVIYFDLPKTVCGFVQSPGQVHLKDSQYIIMLERGNNKQIEHLSFITRNEISVARTDMDRDPDGCMVETSVTSKEAMYSLNVTGASVGADSSINLIDRYCKNLPRDKFFVPRAKFEFLQEGNLYRCKLVLPPNAAFQTMIGPEASNAHVSKQLVCLDACKKLHVMGQFNDHLLPYNEESPKKDCMTNIKAISSGAGTTNRKELHGSVTIRSLSGTSRDKLDGSPFYAYKMDFSCNITEEKFSSFVLLLETKLDGDVGNIEVELYLIAKFVRSSVSFSGLTNLDAKQVAKAKCFHELIFNSLFGKLFVKSTSGQRRFLLNTEESLWDLSNNYLLLPLESVDKASQECVRINWTGIDSCVSAVEFLKKYAWLNCQQSEATDDSYAHTRDSVVSKLDSSVIHLANRSASVDDLKGMVVVATHTGRIYSILDVLTDTSGESPFEGASDTSYSSFADYYKKKYKILLKYPDQPLLLLKQSHNSHNLLVDFRNEGASCKRKPKGGGKNVVQKPHQSAHMPPELLVGTDLRTHVMKSFYLLPSLMHRMESLMLASQLREDIAHHTGELNIPSSVILEALTTLGCMERFSMERLEFLGDAVLKYAASCHLFLKYPKKHEGQLSSHRKTIVSNSALHKFGVDRKLQEYIRDCPFDPRQWTAPGQRSIWPSPCNHCVDTREVPLDDKFVTGDVKIIVGSTCDRGHRWMYSKTISDCAEALIGAYYVGGGLIAALSLMKWLGLETELKPTLINDAIKAASLHSYAPHIEAINILESKIGYKFNVKGLLLEAITHATEGVDCCYQRLEFLGDSVLDILISRHLFENHKDIDPGELTDLRSASVNNNNFAVAAVKHNLHQHLLHRSECLGDQISSFVKSVSCVNSMALTPEHTAPKALGDLVESIVGAILIDSKLDLDEVWKVVEPLLSPIVTPEKLELPPSRELIELCDSLGYFVKENYTPKGDVVHAELTLQLEDVLLNGQGSGSHRKAAKGMAALCLLKKLESRGISFSKRKNHQPDQDSDGNVRSSTCSDGSDYFEHKNHKTTKLQPNISSDQLEGDSTEKASDFKDLDIPVLPPIKMNKGGPRTSLYDLCKKLQWPMPSFDTIEQKSRTLIQFGDIKGFNSFESEISLTIPGFGVIKITGEARADKKSSFDSAALMMMYELVRLGKIIISE</sequence>
<evidence type="ECO:0000256" key="1">
    <source>
        <dbReference type="ARBA" id="ARBA00001936"/>
    </source>
</evidence>
<keyword evidence="5" id="KW-0479">Metal-binding</keyword>
<keyword evidence="10" id="KW-0347">Helicase</keyword>
<keyword evidence="11" id="KW-0067">ATP-binding</keyword>
<comment type="cofactor">
    <cofactor evidence="2">
        <name>Mg(2+)</name>
        <dbReference type="ChEBI" id="CHEBI:18420"/>
    </cofactor>
</comment>
<evidence type="ECO:0000256" key="6">
    <source>
        <dbReference type="ARBA" id="ARBA00022737"/>
    </source>
</evidence>
<dbReference type="GO" id="GO:0003723">
    <property type="term" value="F:RNA binding"/>
    <property type="evidence" value="ECO:0007669"/>
    <property type="project" value="UniProtKB-UniRule"/>
</dbReference>
<keyword evidence="9" id="KW-0378">Hydrolase</keyword>
<dbReference type="GO" id="GO:0005737">
    <property type="term" value="C:cytoplasm"/>
    <property type="evidence" value="ECO:0007669"/>
    <property type="project" value="TreeGrafter"/>
</dbReference>
<keyword evidence="12" id="KW-0460">Magnesium</keyword>
<dbReference type="GO" id="GO:0004386">
    <property type="term" value="F:helicase activity"/>
    <property type="evidence" value="ECO:0007669"/>
    <property type="project" value="UniProtKB-KW"/>
</dbReference>
<protein>
    <submittedName>
        <fullName evidence="26">Endoribonuclease Dicer3a</fullName>
    </submittedName>
</protein>
<evidence type="ECO:0000259" key="24">
    <source>
        <dbReference type="PROSITE" id="PS51194"/>
    </source>
</evidence>
<feature type="domain" description="RNase III" evidence="21">
    <location>
        <begin position="1205"/>
        <end position="1346"/>
    </location>
</feature>
<evidence type="ECO:0000256" key="19">
    <source>
        <dbReference type="SAM" id="MobiDB-lite"/>
    </source>
</evidence>
<dbReference type="PROSITE" id="PS51192">
    <property type="entry name" value="HELICASE_ATP_BIND_1"/>
    <property type="match status" value="1"/>
</dbReference>
<evidence type="ECO:0000256" key="2">
    <source>
        <dbReference type="ARBA" id="ARBA00001946"/>
    </source>
</evidence>
<evidence type="ECO:0000256" key="17">
    <source>
        <dbReference type="ARBA" id="ARBA00035116"/>
    </source>
</evidence>
<feature type="domain" description="DRBM" evidence="20">
    <location>
        <begin position="1403"/>
        <end position="1438"/>
    </location>
</feature>
<dbReference type="EMBL" id="KV010149">
    <property type="protein sequence ID" value="KZV28338.1"/>
    <property type="molecule type" value="Genomic_DNA"/>
</dbReference>
<evidence type="ECO:0000256" key="11">
    <source>
        <dbReference type="ARBA" id="ARBA00022840"/>
    </source>
</evidence>
<dbReference type="SMART" id="SM00487">
    <property type="entry name" value="DEXDc"/>
    <property type="match status" value="1"/>
</dbReference>
<dbReference type="InterPro" id="IPR027417">
    <property type="entry name" value="P-loop_NTPase"/>
</dbReference>
<evidence type="ECO:0000259" key="25">
    <source>
        <dbReference type="PROSITE" id="PS51327"/>
    </source>
</evidence>
<keyword evidence="27" id="KW-1185">Reference proteome</keyword>
<evidence type="ECO:0000259" key="21">
    <source>
        <dbReference type="PROSITE" id="PS50142"/>
    </source>
</evidence>